<dbReference type="EMBL" id="MKIM01000020">
    <property type="protein sequence ID" value="OLP46575.1"/>
    <property type="molecule type" value="Genomic_DNA"/>
</dbReference>
<evidence type="ECO:0000313" key="3">
    <source>
        <dbReference type="Proteomes" id="UP000186894"/>
    </source>
</evidence>
<organism evidence="2 3">
    <name type="scientific">Rhizobium oryziradicis</name>
    <dbReference type="NCBI Taxonomy" id="1867956"/>
    <lineage>
        <taxon>Bacteria</taxon>
        <taxon>Pseudomonadati</taxon>
        <taxon>Pseudomonadota</taxon>
        <taxon>Alphaproteobacteria</taxon>
        <taxon>Hyphomicrobiales</taxon>
        <taxon>Rhizobiaceae</taxon>
        <taxon>Rhizobium/Agrobacterium group</taxon>
        <taxon>Rhizobium</taxon>
    </lineage>
</organism>
<proteinExistence type="predicted"/>
<dbReference type="AlphaFoldDB" id="A0A1Q8ZWW1"/>
<dbReference type="OrthoDB" id="9810907at2"/>
<evidence type="ECO:0000259" key="1">
    <source>
        <dbReference type="PROSITE" id="PS51708"/>
    </source>
</evidence>
<gene>
    <name evidence="2" type="ORF">BJF95_16440</name>
</gene>
<dbReference type="Gene3D" id="1.40.20.10">
    <property type="entry name" value="CHAD domain"/>
    <property type="match status" value="1"/>
</dbReference>
<dbReference type="InterPro" id="IPR038186">
    <property type="entry name" value="CHAD_dom_sf"/>
</dbReference>
<dbReference type="PANTHER" id="PTHR39339:SF1">
    <property type="entry name" value="CHAD DOMAIN-CONTAINING PROTEIN"/>
    <property type="match status" value="1"/>
</dbReference>
<feature type="domain" description="CHAD" evidence="1">
    <location>
        <begin position="8"/>
        <end position="295"/>
    </location>
</feature>
<reference evidence="2 3" key="1">
    <citation type="submission" date="2016-09" db="EMBL/GenBank/DDBJ databases">
        <title>Rhizobium oryziradicis sp. nov., isolated from the root of rice.</title>
        <authorList>
            <person name="Zhao J."/>
            <person name="Zhang X."/>
        </authorList>
    </citation>
    <scope>NUCLEOTIDE SEQUENCE [LARGE SCALE GENOMIC DNA]</scope>
    <source>
        <strain evidence="2 3">N19</strain>
    </source>
</reference>
<dbReference type="Proteomes" id="UP000186894">
    <property type="component" value="Unassembled WGS sequence"/>
</dbReference>
<dbReference type="STRING" id="1867956.BJF95_16440"/>
<evidence type="ECO:0000313" key="2">
    <source>
        <dbReference type="EMBL" id="OLP46575.1"/>
    </source>
</evidence>
<dbReference type="PANTHER" id="PTHR39339">
    <property type="entry name" value="SLR1444 PROTEIN"/>
    <property type="match status" value="1"/>
</dbReference>
<sequence>MTYQLRPEDGLIISAKAILIEQLMAAASHLENPVNGVDDAVHRARRRLKRARALYRLIAAASPDLRRRENIRLRDIARHLATLRDASALIESLHYLQSFADNADEQQALHQALSMLDTQKGESTDSADQTLQNAATACRDAADLLNSTDIPLRRAKAARIVQKAWKKLLAKAHHAILACEEGFEPESFHTLRKATQTYWMYLSLLRDLWPSAFALKRQSAKQLADVLGHENDLAMLSAAIDAQAARFDSAETLSHLLGLIIRRQQALREEALVAAKALFGDDIGLEPVIIAQLWRLRVDEAAVTE</sequence>
<keyword evidence="3" id="KW-1185">Reference proteome</keyword>
<protein>
    <recommendedName>
        <fullName evidence="1">CHAD domain-containing protein</fullName>
    </recommendedName>
</protein>
<comment type="caution">
    <text evidence="2">The sequence shown here is derived from an EMBL/GenBank/DDBJ whole genome shotgun (WGS) entry which is preliminary data.</text>
</comment>
<dbReference type="PROSITE" id="PS51708">
    <property type="entry name" value="CHAD"/>
    <property type="match status" value="1"/>
</dbReference>
<dbReference type="SMART" id="SM00880">
    <property type="entry name" value="CHAD"/>
    <property type="match status" value="1"/>
</dbReference>
<name>A0A1Q8ZWW1_9HYPH</name>
<dbReference type="RefSeq" id="WP_075637853.1">
    <property type="nucleotide sequence ID" value="NZ_MKIM01000020.1"/>
</dbReference>
<dbReference type="InterPro" id="IPR007899">
    <property type="entry name" value="CHAD_dom"/>
</dbReference>
<dbReference type="Pfam" id="PF05235">
    <property type="entry name" value="CHAD"/>
    <property type="match status" value="1"/>
</dbReference>
<accession>A0A1Q8ZWW1</accession>